<dbReference type="RefSeq" id="WP_104488037.1">
    <property type="nucleotide sequence ID" value="NZ_BMYB01000007.1"/>
</dbReference>
<comment type="caution">
    <text evidence="1">The sequence shown here is derived from an EMBL/GenBank/DDBJ whole genome shotgun (WGS) entry which is preliminary data.</text>
</comment>
<dbReference type="Proteomes" id="UP000242231">
    <property type="component" value="Unassembled WGS sequence"/>
</dbReference>
<name>A0A2P5TIR6_9GAMM</name>
<evidence type="ECO:0000313" key="2">
    <source>
        <dbReference type="Proteomes" id="UP000242231"/>
    </source>
</evidence>
<keyword evidence="2" id="KW-1185">Reference proteome</keyword>
<dbReference type="AlphaFoldDB" id="A0A2P5TIR6"/>
<accession>A0A2P5TIR6</accession>
<evidence type="ECO:0008006" key="3">
    <source>
        <dbReference type="Google" id="ProtNLM"/>
    </source>
</evidence>
<dbReference type="EMBL" id="MPZM01000051">
    <property type="protein sequence ID" value="PPL14727.1"/>
    <property type="molecule type" value="Genomic_DNA"/>
</dbReference>
<protein>
    <recommendedName>
        <fullName evidence="3">Helicase XPB/Ssl2 N-terminal domain-containing protein</fullName>
    </recommendedName>
</protein>
<evidence type="ECO:0000313" key="1">
    <source>
        <dbReference type="EMBL" id="PPL14727.1"/>
    </source>
</evidence>
<dbReference type="OrthoDB" id="443235at2"/>
<organism evidence="1 2">
    <name type="scientific">Oceanisphaera arctica</name>
    <dbReference type="NCBI Taxonomy" id="641510"/>
    <lineage>
        <taxon>Bacteria</taxon>
        <taxon>Pseudomonadati</taxon>
        <taxon>Pseudomonadota</taxon>
        <taxon>Gammaproteobacteria</taxon>
        <taxon>Aeromonadales</taxon>
        <taxon>Aeromonadaceae</taxon>
        <taxon>Oceanisphaera</taxon>
    </lineage>
</organism>
<proteinExistence type="predicted"/>
<gene>
    <name evidence="1" type="ORF">UN63_14920</name>
</gene>
<reference evidence="2" key="1">
    <citation type="submission" date="2016-11" db="EMBL/GenBank/DDBJ databases">
        <authorList>
            <person name="Sisinthy S."/>
            <person name="Ara S."/>
            <person name="Gundlapally S.R."/>
        </authorList>
    </citation>
    <scope>NUCLEOTIDE SEQUENCE [LARGE SCALE GENOMIC DNA]</scope>
    <source>
        <strain evidence="2">V1-41</strain>
    </source>
</reference>
<sequence>MPANNNDQAFLDILNQLTVDQLKPRFKSCRAAGTAPARKAELISGMKSWLSGSGLELVWQSLSSLEQQAVRTSLYCSDGWFDERRFAAEFGSLPAWFTERYHFYHTSAEQYKLGWFFYPPGRYQSGQRIPDWLQERLKSVVSPPEPARLLPDELPTPLPANTVIVARERAAARELRLMLVLLQEGEIKVSDKTGLPGKALLQKISTRLEEYYPDDPCEDAPGVAHIKAFGWIMLLQASRWVQRKAGRLVLTAEGLKQLSAPLHQTQRQLWLDWLDSQVLDEFSRIEIIKGQTGKGAQSLTPVPDRRHAMAAALTESPAGGWVSYPAFSRFMLTGGHEFEITEDVSTLYIYERHYGTLYHAEWEVLQGRYLRCVLLEYAATLGLIDVVLAPPQQPDPDYDFMWGADDLECLSRYDGLLYVRLNAFGAYCLGLTRDYEDPSASRQTPLTIQKGYRLHFNQPPSEAELLLIEGYADGPDEHGWRLSQEKMLTLLENGGSLAPLRDFINKRDPQPFLPQDSEQLLASCEANARAVTPAGTVMLLYCRDEQTATAIAAHPLTANLCQAAGDNRLLVEPRREQDFRRALHQAGYGMAAG</sequence>